<reference evidence="1 2" key="1">
    <citation type="submission" date="2017-11" db="EMBL/GenBank/DDBJ databases">
        <title>Genome-resolved metagenomics identifies genetic mobility, metabolic interactions, and unexpected diversity in perchlorate-reducing communities.</title>
        <authorList>
            <person name="Barnum T.P."/>
            <person name="Figueroa I.A."/>
            <person name="Carlstrom C.I."/>
            <person name="Lucas L.N."/>
            <person name="Engelbrektson A.L."/>
            <person name="Coates J.D."/>
        </authorList>
    </citation>
    <scope>NUCLEOTIDE SEQUENCE [LARGE SCALE GENOMIC DNA]</scope>
    <source>
        <strain evidence="1">BM301</strain>
    </source>
</reference>
<dbReference type="AlphaFoldDB" id="A0A2N6CZ42"/>
<evidence type="ECO:0000313" key="2">
    <source>
        <dbReference type="Proteomes" id="UP000235015"/>
    </source>
</evidence>
<protein>
    <submittedName>
        <fullName evidence="1">Uncharacterized protein</fullName>
    </submittedName>
</protein>
<dbReference type="EMBL" id="PKUN01000004">
    <property type="protein sequence ID" value="PLX62646.1"/>
    <property type="molecule type" value="Genomic_DNA"/>
</dbReference>
<comment type="caution">
    <text evidence="1">The sequence shown here is derived from an EMBL/GenBank/DDBJ whole genome shotgun (WGS) entry which is preliminary data.</text>
</comment>
<gene>
    <name evidence="1" type="ORF">C0630_05415</name>
</gene>
<organism evidence="1 2">
    <name type="scientific">Sedimenticola selenatireducens</name>
    <dbReference type="NCBI Taxonomy" id="191960"/>
    <lineage>
        <taxon>Bacteria</taxon>
        <taxon>Pseudomonadati</taxon>
        <taxon>Pseudomonadota</taxon>
        <taxon>Gammaproteobacteria</taxon>
        <taxon>Chromatiales</taxon>
        <taxon>Sedimenticolaceae</taxon>
        <taxon>Sedimenticola</taxon>
    </lineage>
</organism>
<proteinExistence type="predicted"/>
<dbReference type="RefSeq" id="WP_273438211.1">
    <property type="nucleotide sequence ID" value="NZ_CAXXYC010000004.1"/>
</dbReference>
<dbReference type="Proteomes" id="UP000235015">
    <property type="component" value="Unassembled WGS sequence"/>
</dbReference>
<accession>A0A2N6CZ42</accession>
<name>A0A2N6CZ42_9GAMM</name>
<evidence type="ECO:0000313" key="1">
    <source>
        <dbReference type="EMBL" id="PLX62646.1"/>
    </source>
</evidence>
<sequence>MLKKLDIHICHSCPHELVTGVACDWRPMDECPYIQPEEPKKRRTGLHLVPLPLSSETDAIRSID</sequence>